<dbReference type="EMBL" id="OD567455">
    <property type="protein sequence ID" value="CAD7445667.1"/>
    <property type="molecule type" value="Genomic_DNA"/>
</dbReference>
<dbReference type="SUPFAM" id="SSF56574">
    <property type="entry name" value="Serpins"/>
    <property type="match status" value="1"/>
</dbReference>
<evidence type="ECO:0000259" key="6">
    <source>
        <dbReference type="SMART" id="SM00093"/>
    </source>
</evidence>
<dbReference type="InterPro" id="IPR000215">
    <property type="entry name" value="Serpin_fam"/>
</dbReference>
<reference evidence="7" key="1">
    <citation type="submission" date="2020-11" db="EMBL/GenBank/DDBJ databases">
        <authorList>
            <person name="Tran Van P."/>
        </authorList>
    </citation>
    <scope>NUCLEOTIDE SEQUENCE</scope>
</reference>
<evidence type="ECO:0000256" key="1">
    <source>
        <dbReference type="ARBA" id="ARBA00009500"/>
    </source>
</evidence>
<evidence type="ECO:0000256" key="2">
    <source>
        <dbReference type="ARBA" id="ARBA00022690"/>
    </source>
</evidence>
<organism evidence="7">
    <name type="scientific">Timema bartmani</name>
    <dbReference type="NCBI Taxonomy" id="61472"/>
    <lineage>
        <taxon>Eukaryota</taxon>
        <taxon>Metazoa</taxon>
        <taxon>Ecdysozoa</taxon>
        <taxon>Arthropoda</taxon>
        <taxon>Hexapoda</taxon>
        <taxon>Insecta</taxon>
        <taxon>Pterygota</taxon>
        <taxon>Neoptera</taxon>
        <taxon>Polyneoptera</taxon>
        <taxon>Phasmatodea</taxon>
        <taxon>Timematodea</taxon>
        <taxon>Timematoidea</taxon>
        <taxon>Timematidae</taxon>
        <taxon>Timema</taxon>
    </lineage>
</organism>
<dbReference type="SMART" id="SM00093">
    <property type="entry name" value="SERPIN"/>
    <property type="match status" value="1"/>
</dbReference>
<dbReference type="InterPro" id="IPR042178">
    <property type="entry name" value="Serpin_sf_1"/>
</dbReference>
<feature type="region of interest" description="Disordered" evidence="5">
    <location>
        <begin position="15"/>
        <end position="35"/>
    </location>
</feature>
<dbReference type="CDD" id="cd19601">
    <property type="entry name" value="serpin42Da-like"/>
    <property type="match status" value="1"/>
</dbReference>
<evidence type="ECO:0000256" key="3">
    <source>
        <dbReference type="ARBA" id="ARBA00022900"/>
    </source>
</evidence>
<dbReference type="GO" id="GO:0005615">
    <property type="term" value="C:extracellular space"/>
    <property type="evidence" value="ECO:0007669"/>
    <property type="project" value="InterPro"/>
</dbReference>
<evidence type="ECO:0000256" key="4">
    <source>
        <dbReference type="RuleBase" id="RU000411"/>
    </source>
</evidence>
<accession>A0A7R9I341</accession>
<protein>
    <recommendedName>
        <fullName evidence="6">Serpin domain-containing protein</fullName>
    </recommendedName>
</protein>
<feature type="compositionally biased region" description="Low complexity" evidence="5">
    <location>
        <begin position="22"/>
        <end position="33"/>
    </location>
</feature>
<dbReference type="PANTHER" id="PTHR11461:SF211">
    <property type="entry name" value="GH10112P-RELATED"/>
    <property type="match status" value="1"/>
</dbReference>
<gene>
    <name evidence="7" type="ORF">TBIB3V08_LOCUS8017</name>
</gene>
<dbReference type="InterPro" id="IPR023795">
    <property type="entry name" value="Serpin_CS"/>
</dbReference>
<dbReference type="AlphaFoldDB" id="A0A7R9I341"/>
<dbReference type="InterPro" id="IPR036186">
    <property type="entry name" value="Serpin_sf"/>
</dbReference>
<name>A0A7R9I341_9NEOP</name>
<keyword evidence="2" id="KW-0646">Protease inhibitor</keyword>
<dbReference type="InterPro" id="IPR023796">
    <property type="entry name" value="Serpin_dom"/>
</dbReference>
<dbReference type="Gene3D" id="3.30.497.10">
    <property type="entry name" value="Antithrombin, subunit I, domain 2"/>
    <property type="match status" value="1"/>
</dbReference>
<evidence type="ECO:0000313" key="7">
    <source>
        <dbReference type="EMBL" id="CAD7445667.1"/>
    </source>
</evidence>
<dbReference type="PANTHER" id="PTHR11461">
    <property type="entry name" value="SERINE PROTEASE INHIBITOR, SERPIN"/>
    <property type="match status" value="1"/>
</dbReference>
<sequence>MTHFQHFRQIIQTVGSTRAPVSDTESSTQSDSSNKMMHSRVQWSVLPVLVCSVLMSCSSDDLYNRTLRAVAEGRFATNIYQVPCCVLSVIYQVPCSVLSGIYQVPCCVLSGIYQVPCCVLSGIYQVPCCVMSDIYQVPCCVLSIIYQVPFCVLSDIYQVPCCVLPDIYQIPCCVLSIIYQVPCCVLSDIYQIPCCVMSDIYQILRKQSVGNLMVSPLSLKLGLAMLYLGARGSTEEQIRHVLHLPHDNYLAKMGFRSMVKLLEATKRQGNTTLRLATRLYIEQRHVISQRFKARAHKYFLSDVVHADFRHHPEDTRRNINYWVQNQTRNTIQDLLSPGTIDSSSEMILVNTLYMKAAWKTPFPQELTSKELFHVSSDVTKQVDMMKCPDREFHYANFKNLDARVLEVPYLDPALSLVVMLPNKMDGLSTLEDKLSIVDLGKIECRKRDVIEVWLPRFTIQQAVDFTDVLIKLGVVDLFDAAVNLTRISPSSPIMGHVVQKSFIHIDEEGTSAAAATAGLVLESLVMAEKVFKADHPFLFFIRENNSRAILFLGRYTNID</sequence>
<comment type="similarity">
    <text evidence="1 4">Belongs to the serpin family.</text>
</comment>
<evidence type="ECO:0000256" key="5">
    <source>
        <dbReference type="SAM" id="MobiDB-lite"/>
    </source>
</evidence>
<keyword evidence="3" id="KW-0722">Serine protease inhibitor</keyword>
<proteinExistence type="inferred from homology"/>
<dbReference type="InterPro" id="IPR042185">
    <property type="entry name" value="Serpin_sf_2"/>
</dbReference>
<dbReference type="PROSITE" id="PS00284">
    <property type="entry name" value="SERPIN"/>
    <property type="match status" value="1"/>
</dbReference>
<dbReference type="Pfam" id="PF00079">
    <property type="entry name" value="Serpin"/>
    <property type="match status" value="1"/>
</dbReference>
<feature type="domain" description="Serpin" evidence="6">
    <location>
        <begin position="198"/>
        <end position="558"/>
    </location>
</feature>
<dbReference type="GO" id="GO:0004867">
    <property type="term" value="F:serine-type endopeptidase inhibitor activity"/>
    <property type="evidence" value="ECO:0007669"/>
    <property type="project" value="UniProtKB-KW"/>
</dbReference>
<dbReference type="Gene3D" id="2.30.39.10">
    <property type="entry name" value="Alpha-1-antitrypsin, domain 1"/>
    <property type="match status" value="1"/>
</dbReference>